<dbReference type="SUPFAM" id="SSF160719">
    <property type="entry name" value="gpW/gp25-like"/>
    <property type="match status" value="1"/>
</dbReference>
<comment type="caution">
    <text evidence="2">The sequence shown here is derived from an EMBL/GenBank/DDBJ whole genome shotgun (WGS) entry which is preliminary data.</text>
</comment>
<accession>A0ABU8TJW2</accession>
<dbReference type="InterPro" id="IPR007048">
    <property type="entry name" value="IraD/Gp25-like"/>
</dbReference>
<proteinExistence type="predicted"/>
<evidence type="ECO:0000313" key="2">
    <source>
        <dbReference type="EMBL" id="MEJ8474455.1"/>
    </source>
</evidence>
<gene>
    <name evidence="2" type="ORF">V6575_10175</name>
</gene>
<dbReference type="RefSeq" id="WP_340274201.1">
    <property type="nucleotide sequence ID" value="NZ_JBAKIA010000005.1"/>
</dbReference>
<evidence type="ECO:0000313" key="3">
    <source>
        <dbReference type="Proteomes" id="UP001385499"/>
    </source>
</evidence>
<evidence type="ECO:0000259" key="1">
    <source>
        <dbReference type="Pfam" id="PF04965"/>
    </source>
</evidence>
<dbReference type="Proteomes" id="UP001385499">
    <property type="component" value="Unassembled WGS sequence"/>
</dbReference>
<name>A0ABU8TJW2_9HYPH</name>
<feature type="domain" description="IraD/Gp25-like" evidence="1">
    <location>
        <begin position="19"/>
        <end position="102"/>
    </location>
</feature>
<dbReference type="EMBL" id="JBAKIA010000005">
    <property type="protein sequence ID" value="MEJ8474455.1"/>
    <property type="molecule type" value="Genomic_DNA"/>
</dbReference>
<keyword evidence="3" id="KW-1185">Reference proteome</keyword>
<dbReference type="Gene3D" id="3.10.450.40">
    <property type="match status" value="1"/>
</dbReference>
<protein>
    <submittedName>
        <fullName evidence="2">GPW/gp25 family protein</fullName>
    </submittedName>
</protein>
<organism evidence="2 3">
    <name type="scientific">Roseibium algae</name>
    <dbReference type="NCBI Taxonomy" id="3123038"/>
    <lineage>
        <taxon>Bacteria</taxon>
        <taxon>Pseudomonadati</taxon>
        <taxon>Pseudomonadota</taxon>
        <taxon>Alphaproteobacteria</taxon>
        <taxon>Hyphomicrobiales</taxon>
        <taxon>Stappiaceae</taxon>
        <taxon>Roseibium</taxon>
    </lineage>
</organism>
<sequence>MVGIDRNTFQPINNLSSTLQSVEVILTTGIGERVMRREFGGGVVHLLGRALTPKLFNAFRQLVGLSIDEHEPRLTIRKIGIDGTVDNLRVGRASLRIEADFRPRAHLGDPTVERAVNFSLSFAGGKATAL</sequence>
<reference evidence="2 3" key="1">
    <citation type="submission" date="2024-02" db="EMBL/GenBank/DDBJ databases">
        <title>Roseibium algae sp. nov., isolated from marine alga (Grateloupia sp.), showing potential in myo-inositol conversion.</title>
        <authorList>
            <person name="Wang Y."/>
        </authorList>
    </citation>
    <scope>NUCLEOTIDE SEQUENCE [LARGE SCALE GENOMIC DNA]</scope>
    <source>
        <strain evidence="2 3">H3510</strain>
    </source>
</reference>
<dbReference type="Pfam" id="PF04965">
    <property type="entry name" value="GPW_gp25"/>
    <property type="match status" value="1"/>
</dbReference>